<evidence type="ECO:0000313" key="3">
    <source>
        <dbReference type="Proteomes" id="UP001358417"/>
    </source>
</evidence>
<sequence length="220" mass="25037">MPFIRQYQATDLNEVVHIFNETAAPDLRAGGEIILDLACHIWCRPYLMLRPETCFVLDDDHGRAVGYILAALDTRAYVQSYKEVYIPHLISEGYLEPGVGEPSDWDTNLPSALKKIMHTPEGALHREAPDLIDSYPGHLHIDVLAPYQRHGWGRRLIERILEIAKRFQTPGIHLIMAASNQEAKIFYPKVGFSRFPQILDNGESGEEGRDKTTIWFVKSL</sequence>
<dbReference type="PANTHER" id="PTHR13170:SF16">
    <property type="entry name" value="PROTEIN O-GLCNACASE"/>
    <property type="match status" value="1"/>
</dbReference>
<dbReference type="Pfam" id="PF13508">
    <property type="entry name" value="Acetyltransf_7"/>
    <property type="match status" value="1"/>
</dbReference>
<dbReference type="PROSITE" id="PS51186">
    <property type="entry name" value="GNAT"/>
    <property type="match status" value="1"/>
</dbReference>
<dbReference type="CDD" id="cd04301">
    <property type="entry name" value="NAT_SF"/>
    <property type="match status" value="1"/>
</dbReference>
<comment type="caution">
    <text evidence="2">The sequence shown here is derived from an EMBL/GenBank/DDBJ whole genome shotgun (WGS) entry which is preliminary data.</text>
</comment>
<dbReference type="AlphaFoldDB" id="A0AAV9NKT5"/>
<dbReference type="SUPFAM" id="SSF55729">
    <property type="entry name" value="Acyl-CoA N-acyltransferases (Nat)"/>
    <property type="match status" value="1"/>
</dbReference>
<dbReference type="PANTHER" id="PTHR13170">
    <property type="entry name" value="O-GLCNACASE"/>
    <property type="match status" value="1"/>
</dbReference>
<dbReference type="GO" id="GO:0009100">
    <property type="term" value="P:glycoprotein metabolic process"/>
    <property type="evidence" value="ECO:0007669"/>
    <property type="project" value="TreeGrafter"/>
</dbReference>
<gene>
    <name evidence="2" type="ORF">LTR84_007571</name>
</gene>
<dbReference type="InterPro" id="IPR000182">
    <property type="entry name" value="GNAT_dom"/>
</dbReference>
<dbReference type="GO" id="GO:0016231">
    <property type="term" value="F:beta-N-acetylglucosaminidase activity"/>
    <property type="evidence" value="ECO:0007669"/>
    <property type="project" value="TreeGrafter"/>
</dbReference>
<dbReference type="InterPro" id="IPR051822">
    <property type="entry name" value="Glycosyl_Hydrolase_84"/>
</dbReference>
<dbReference type="RefSeq" id="XP_064710127.1">
    <property type="nucleotide sequence ID" value="XM_064851124.1"/>
</dbReference>
<dbReference type="GO" id="GO:0016747">
    <property type="term" value="F:acyltransferase activity, transferring groups other than amino-acyl groups"/>
    <property type="evidence" value="ECO:0007669"/>
    <property type="project" value="InterPro"/>
</dbReference>
<name>A0AAV9NKT5_9EURO</name>
<protein>
    <recommendedName>
        <fullName evidence="1">N-acetyltransferase domain-containing protein</fullName>
    </recommendedName>
</protein>
<proteinExistence type="predicted"/>
<dbReference type="EMBL" id="JAVRRD010000003">
    <property type="protein sequence ID" value="KAK5061030.1"/>
    <property type="molecule type" value="Genomic_DNA"/>
</dbReference>
<evidence type="ECO:0000259" key="1">
    <source>
        <dbReference type="PROSITE" id="PS51186"/>
    </source>
</evidence>
<dbReference type="Proteomes" id="UP001358417">
    <property type="component" value="Unassembled WGS sequence"/>
</dbReference>
<reference evidence="2 3" key="1">
    <citation type="submission" date="2023-08" db="EMBL/GenBank/DDBJ databases">
        <title>Black Yeasts Isolated from many extreme environments.</title>
        <authorList>
            <person name="Coleine C."/>
            <person name="Stajich J.E."/>
            <person name="Selbmann L."/>
        </authorList>
    </citation>
    <scope>NUCLEOTIDE SEQUENCE [LARGE SCALE GENOMIC DNA]</scope>
    <source>
        <strain evidence="2 3">CCFEE 5792</strain>
    </source>
</reference>
<dbReference type="Gene3D" id="3.40.630.30">
    <property type="match status" value="1"/>
</dbReference>
<dbReference type="InterPro" id="IPR016181">
    <property type="entry name" value="Acyl_CoA_acyltransferase"/>
</dbReference>
<accession>A0AAV9NKT5</accession>
<organism evidence="2 3">
    <name type="scientific">Exophiala bonariae</name>
    <dbReference type="NCBI Taxonomy" id="1690606"/>
    <lineage>
        <taxon>Eukaryota</taxon>
        <taxon>Fungi</taxon>
        <taxon>Dikarya</taxon>
        <taxon>Ascomycota</taxon>
        <taxon>Pezizomycotina</taxon>
        <taxon>Eurotiomycetes</taxon>
        <taxon>Chaetothyriomycetidae</taxon>
        <taxon>Chaetothyriales</taxon>
        <taxon>Herpotrichiellaceae</taxon>
        <taxon>Exophiala</taxon>
    </lineage>
</organism>
<evidence type="ECO:0000313" key="2">
    <source>
        <dbReference type="EMBL" id="KAK5061030.1"/>
    </source>
</evidence>
<feature type="domain" description="N-acetyltransferase" evidence="1">
    <location>
        <begin position="2"/>
        <end position="220"/>
    </location>
</feature>
<keyword evidence="3" id="KW-1185">Reference proteome</keyword>
<dbReference type="GeneID" id="89975737"/>